<dbReference type="EMBL" id="CAKOFQ010006694">
    <property type="protein sequence ID" value="CAH1961315.1"/>
    <property type="molecule type" value="Genomic_DNA"/>
</dbReference>
<feature type="region of interest" description="Disordered" evidence="1">
    <location>
        <begin position="83"/>
        <end position="136"/>
    </location>
</feature>
<dbReference type="GO" id="GO:0003676">
    <property type="term" value="F:nucleic acid binding"/>
    <property type="evidence" value="ECO:0007669"/>
    <property type="project" value="InterPro"/>
</dbReference>
<comment type="caution">
    <text evidence="3">The sequence shown here is derived from an EMBL/GenBank/DDBJ whole genome shotgun (WGS) entry which is preliminary data.</text>
</comment>
<accession>A0A9P0JZH8</accession>
<evidence type="ECO:0000256" key="1">
    <source>
        <dbReference type="SAM" id="MobiDB-lite"/>
    </source>
</evidence>
<evidence type="ECO:0000313" key="4">
    <source>
        <dbReference type="Proteomes" id="UP001152888"/>
    </source>
</evidence>
<dbReference type="OrthoDB" id="6778658at2759"/>
<feature type="compositionally biased region" description="Basic and acidic residues" evidence="1">
    <location>
        <begin position="102"/>
        <end position="119"/>
    </location>
</feature>
<dbReference type="AlphaFoldDB" id="A0A9P0JZH8"/>
<feature type="compositionally biased region" description="Basic and acidic residues" evidence="1">
    <location>
        <begin position="126"/>
        <end position="136"/>
    </location>
</feature>
<proteinExistence type="predicted"/>
<name>A0A9P0JZH8_ACAOB</name>
<keyword evidence="4" id="KW-1185">Reference proteome</keyword>
<dbReference type="Proteomes" id="UP001152888">
    <property type="component" value="Unassembled WGS sequence"/>
</dbReference>
<evidence type="ECO:0000313" key="3">
    <source>
        <dbReference type="EMBL" id="CAH1961315.1"/>
    </source>
</evidence>
<dbReference type="Pfam" id="PF03184">
    <property type="entry name" value="DDE_1"/>
    <property type="match status" value="1"/>
</dbReference>
<gene>
    <name evidence="3" type="ORF">ACAOBT_LOCUS4089</name>
</gene>
<sequence>MTSKLQHLDQGIIKSFKFHYKRRIMEKILDGFETNVTIPIIDLLDCIHISVTVWEADVTQATIQNCFRKAGFGTHTYYDLEDEMPPRGSNIKRNSYRRRNIAKCEQKTGMEDELEKRSDDENDSEGTPREKPSDAEVLKAIESIQLSINEAPTNEDFNLPNYTKI</sequence>
<feature type="domain" description="DDE-1" evidence="2">
    <location>
        <begin position="2"/>
        <end position="67"/>
    </location>
</feature>
<protein>
    <recommendedName>
        <fullName evidence="2">DDE-1 domain-containing protein</fullName>
    </recommendedName>
</protein>
<reference evidence="3" key="1">
    <citation type="submission" date="2022-03" db="EMBL/GenBank/DDBJ databases">
        <authorList>
            <person name="Sayadi A."/>
        </authorList>
    </citation>
    <scope>NUCLEOTIDE SEQUENCE</scope>
</reference>
<organism evidence="3 4">
    <name type="scientific">Acanthoscelides obtectus</name>
    <name type="common">Bean weevil</name>
    <name type="synonym">Bruchus obtectus</name>
    <dbReference type="NCBI Taxonomy" id="200917"/>
    <lineage>
        <taxon>Eukaryota</taxon>
        <taxon>Metazoa</taxon>
        <taxon>Ecdysozoa</taxon>
        <taxon>Arthropoda</taxon>
        <taxon>Hexapoda</taxon>
        <taxon>Insecta</taxon>
        <taxon>Pterygota</taxon>
        <taxon>Neoptera</taxon>
        <taxon>Endopterygota</taxon>
        <taxon>Coleoptera</taxon>
        <taxon>Polyphaga</taxon>
        <taxon>Cucujiformia</taxon>
        <taxon>Chrysomeloidea</taxon>
        <taxon>Chrysomelidae</taxon>
        <taxon>Bruchinae</taxon>
        <taxon>Bruchini</taxon>
        <taxon>Acanthoscelides</taxon>
    </lineage>
</organism>
<dbReference type="InterPro" id="IPR004875">
    <property type="entry name" value="DDE_SF_endonuclease_dom"/>
</dbReference>
<evidence type="ECO:0000259" key="2">
    <source>
        <dbReference type="Pfam" id="PF03184"/>
    </source>
</evidence>